<dbReference type="InterPro" id="IPR011101">
    <property type="entry name" value="DUF5131"/>
</dbReference>
<reference evidence="1" key="1">
    <citation type="journal article" date="2014" name="Front. Microbiol.">
        <title>High frequency of phylogenetically diverse reductive dehalogenase-homologous genes in deep subseafloor sedimentary metagenomes.</title>
        <authorList>
            <person name="Kawai M."/>
            <person name="Futagami T."/>
            <person name="Toyoda A."/>
            <person name="Takaki Y."/>
            <person name="Nishi S."/>
            <person name="Hori S."/>
            <person name="Arai W."/>
            <person name="Tsubouchi T."/>
            <person name="Morono Y."/>
            <person name="Uchiyama I."/>
            <person name="Ito T."/>
            <person name="Fujiyama A."/>
            <person name="Inagaki F."/>
            <person name="Takami H."/>
        </authorList>
    </citation>
    <scope>NUCLEOTIDE SEQUENCE</scope>
    <source>
        <strain evidence="1">Expedition CK06-06</strain>
    </source>
</reference>
<feature type="non-terminal residue" evidence="1">
    <location>
        <position position="81"/>
    </location>
</feature>
<proteinExistence type="predicted"/>
<dbReference type="Pfam" id="PF07505">
    <property type="entry name" value="DUF5131"/>
    <property type="match status" value="1"/>
</dbReference>
<dbReference type="EMBL" id="BARU01014468">
    <property type="protein sequence ID" value="GAH33258.1"/>
    <property type="molecule type" value="Genomic_DNA"/>
</dbReference>
<organism evidence="1">
    <name type="scientific">marine sediment metagenome</name>
    <dbReference type="NCBI Taxonomy" id="412755"/>
    <lineage>
        <taxon>unclassified sequences</taxon>
        <taxon>metagenomes</taxon>
        <taxon>ecological metagenomes</taxon>
    </lineage>
</organism>
<evidence type="ECO:0000313" key="1">
    <source>
        <dbReference type="EMBL" id="GAH33258.1"/>
    </source>
</evidence>
<sequence>MGDLFHEDVPFTYIDTVFKVMSGANWHTFQVLTKRPERMLKWTRQTLVLNEHGYLPNVWLGITTEDQHTYNERIEIFHKIG</sequence>
<comment type="caution">
    <text evidence="1">The sequence shown here is derived from an EMBL/GenBank/DDBJ whole genome shotgun (WGS) entry which is preliminary data.</text>
</comment>
<accession>X1GJS7</accession>
<dbReference type="AlphaFoldDB" id="X1GJS7"/>
<name>X1GJS7_9ZZZZ</name>
<protein>
    <submittedName>
        <fullName evidence="1">Uncharacterized protein</fullName>
    </submittedName>
</protein>
<gene>
    <name evidence="1" type="ORF">S03H2_25516</name>
</gene>